<dbReference type="AlphaFoldDB" id="A0A8J2FTD3"/>
<gene>
    <name evidence="1" type="ORF">MPNT_600002</name>
</gene>
<dbReference type="EMBL" id="CAJNOB010000057">
    <property type="protein sequence ID" value="CAF0704218.1"/>
    <property type="molecule type" value="Genomic_DNA"/>
</dbReference>
<evidence type="ECO:0000313" key="1">
    <source>
        <dbReference type="EMBL" id="CAF0704218.1"/>
    </source>
</evidence>
<organism evidence="1 2">
    <name type="scientific">Candidatus Methylacidithermus pantelleriae</name>
    <dbReference type="NCBI Taxonomy" id="2744239"/>
    <lineage>
        <taxon>Bacteria</taxon>
        <taxon>Pseudomonadati</taxon>
        <taxon>Verrucomicrobiota</taxon>
        <taxon>Methylacidiphilae</taxon>
        <taxon>Methylacidiphilales</taxon>
        <taxon>Methylacidiphilaceae</taxon>
        <taxon>Candidatus Methylacidithermus</taxon>
    </lineage>
</organism>
<proteinExistence type="predicted"/>
<comment type="caution">
    <text evidence="1">The sequence shown here is derived from an EMBL/GenBank/DDBJ whole genome shotgun (WGS) entry which is preliminary data.</text>
</comment>
<dbReference type="Proteomes" id="UP000663859">
    <property type="component" value="Unassembled WGS sequence"/>
</dbReference>
<name>A0A8J2FTD3_9BACT</name>
<keyword evidence="2" id="KW-1185">Reference proteome</keyword>
<accession>A0A8J2FTD3</accession>
<reference evidence="1" key="1">
    <citation type="submission" date="2021-02" db="EMBL/GenBank/DDBJ databases">
        <authorList>
            <person name="Cremers G."/>
            <person name="Picone N."/>
        </authorList>
    </citation>
    <scope>NUCLEOTIDE SEQUENCE</scope>
    <source>
        <strain evidence="1">PQ17</strain>
    </source>
</reference>
<evidence type="ECO:0000313" key="2">
    <source>
        <dbReference type="Proteomes" id="UP000663859"/>
    </source>
</evidence>
<sequence length="80" mass="8704">MQAASGYAQTFPLILWVSSFACRSEYGSSLANFETGLLSRRLRGRSGLLDPQPVDRTDFLLAPEEVQKGVTSCGLVARPL</sequence>
<protein>
    <submittedName>
        <fullName evidence="1">Uncharacterized protein</fullName>
    </submittedName>
</protein>